<name>A0A3Q3WAV4_MOLML</name>
<organism evidence="8 9">
    <name type="scientific">Mola mola</name>
    <name type="common">Ocean sunfish</name>
    <name type="synonym">Tetraodon mola</name>
    <dbReference type="NCBI Taxonomy" id="94237"/>
    <lineage>
        <taxon>Eukaryota</taxon>
        <taxon>Metazoa</taxon>
        <taxon>Chordata</taxon>
        <taxon>Craniata</taxon>
        <taxon>Vertebrata</taxon>
        <taxon>Euteleostomi</taxon>
        <taxon>Actinopterygii</taxon>
        <taxon>Neopterygii</taxon>
        <taxon>Teleostei</taxon>
        <taxon>Neoteleostei</taxon>
        <taxon>Acanthomorphata</taxon>
        <taxon>Eupercaria</taxon>
        <taxon>Tetraodontiformes</taxon>
        <taxon>Molidae</taxon>
        <taxon>Mola</taxon>
    </lineage>
</organism>
<proteinExistence type="inferred from homology"/>
<comment type="similarity">
    <text evidence="1">Belongs to the ADP-ribosyl cyclase family.</text>
</comment>
<dbReference type="PANTHER" id="PTHR10912:SF9">
    <property type="entry name" value="ADP-RIBOSYL CYCLASE_CYCLIC ADP-RIBOSE HYDROLASE"/>
    <property type="match status" value="1"/>
</dbReference>
<sequence>MASGGSGSAERRRRKRCLVFGLLTVLVVVVVVAVVLAVTLRKGKYTFEDRILARCEKFKGSDCRLIWAKFQKAYVGRDPCNVPMEAYDDFIAATQFKPECNRMMFWSKTKDVVHDFTEKRDCYVTLEDTLLGSVADGLTWCGRVGSSETLTTGCPRWTDCENNPVRSFWSRASAAFAEKACGNVTVMLNGSIETPFSPNSTFRSIEVKKFDATVMRSLNVVLVTQTNSVSNCTNASLKDLQKELAAGIRYSCKEVSEAQIRECSSNPEKPCGACW</sequence>
<evidence type="ECO:0000256" key="5">
    <source>
        <dbReference type="ARBA" id="ARBA00023027"/>
    </source>
</evidence>
<dbReference type="STRING" id="94237.ENSMMOP00000005809"/>
<dbReference type="CDD" id="cd04759">
    <property type="entry name" value="Rib_hydrolase"/>
    <property type="match status" value="1"/>
</dbReference>
<reference evidence="8" key="2">
    <citation type="submission" date="2025-09" db="UniProtKB">
        <authorList>
            <consortium name="Ensembl"/>
        </authorList>
    </citation>
    <scope>IDENTIFICATION</scope>
</reference>
<dbReference type="AlphaFoldDB" id="A0A3Q3WAV4"/>
<dbReference type="InterPro" id="IPR003193">
    <property type="entry name" value="ADP-ribosyl_cyclase"/>
</dbReference>
<evidence type="ECO:0000313" key="9">
    <source>
        <dbReference type="Proteomes" id="UP000261620"/>
    </source>
</evidence>
<keyword evidence="7" id="KW-1133">Transmembrane helix</keyword>
<keyword evidence="3" id="KW-0808">Transferase</keyword>
<evidence type="ECO:0000256" key="3">
    <source>
        <dbReference type="ARBA" id="ARBA00022679"/>
    </source>
</evidence>
<evidence type="ECO:0000313" key="8">
    <source>
        <dbReference type="Ensembl" id="ENSMMOP00000005809.1"/>
    </source>
</evidence>
<evidence type="ECO:0000256" key="2">
    <source>
        <dbReference type="ARBA" id="ARBA00011982"/>
    </source>
</evidence>
<dbReference type="GO" id="GO:0016740">
    <property type="term" value="F:transferase activity"/>
    <property type="evidence" value="ECO:0007669"/>
    <property type="project" value="UniProtKB-KW"/>
</dbReference>
<evidence type="ECO:0000256" key="4">
    <source>
        <dbReference type="ARBA" id="ARBA00022801"/>
    </source>
</evidence>
<feature type="transmembrane region" description="Helical" evidence="7">
    <location>
        <begin position="18"/>
        <end position="40"/>
    </location>
</feature>
<evidence type="ECO:0000256" key="7">
    <source>
        <dbReference type="SAM" id="Phobius"/>
    </source>
</evidence>
<reference evidence="8" key="1">
    <citation type="submission" date="2025-08" db="UniProtKB">
        <authorList>
            <consortium name="Ensembl"/>
        </authorList>
    </citation>
    <scope>IDENTIFICATION</scope>
</reference>
<dbReference type="PANTHER" id="PTHR10912">
    <property type="entry name" value="ADP-RIBOSYL CYCLASE"/>
    <property type="match status" value="1"/>
</dbReference>
<evidence type="ECO:0000256" key="6">
    <source>
        <dbReference type="ARBA" id="ARBA00023157"/>
    </source>
</evidence>
<dbReference type="Gene3D" id="1.20.82.10">
    <property type="entry name" value="ADP Ribosyl Cyclase, Chain A, domain 1"/>
    <property type="match status" value="1"/>
</dbReference>
<dbReference type="Ensembl" id="ENSMMOT00000005911.1">
    <property type="protein sequence ID" value="ENSMMOP00000005809.1"/>
    <property type="gene ID" value="ENSMMOG00000004562.1"/>
</dbReference>
<keyword evidence="5" id="KW-0520">NAD</keyword>
<dbReference type="Gene3D" id="3.40.50.720">
    <property type="entry name" value="NAD(P)-binding Rossmann-like Domain"/>
    <property type="match status" value="1"/>
</dbReference>
<dbReference type="Pfam" id="PF02267">
    <property type="entry name" value="Rib_hydrolayse"/>
    <property type="match status" value="1"/>
</dbReference>
<dbReference type="GO" id="GO:0061809">
    <property type="term" value="F:NAD+ nucleosidase activity, cyclic ADP-ribose generating"/>
    <property type="evidence" value="ECO:0007669"/>
    <property type="project" value="UniProtKB-EC"/>
</dbReference>
<dbReference type="GO" id="GO:0030890">
    <property type="term" value="P:positive regulation of B cell proliferation"/>
    <property type="evidence" value="ECO:0007669"/>
    <property type="project" value="TreeGrafter"/>
</dbReference>
<evidence type="ECO:0000256" key="1">
    <source>
        <dbReference type="ARBA" id="ARBA00005406"/>
    </source>
</evidence>
<protein>
    <recommendedName>
        <fullName evidence="2">ADP-ribosyl cyclase/cyclic ADP-ribose hydrolase</fullName>
        <ecNumber evidence="2">3.2.2.6</ecNumber>
    </recommendedName>
</protein>
<dbReference type="GO" id="GO:0016849">
    <property type="term" value="F:phosphorus-oxygen lyase activity"/>
    <property type="evidence" value="ECO:0007669"/>
    <property type="project" value="TreeGrafter"/>
</dbReference>
<keyword evidence="6" id="KW-1015">Disulfide bond</keyword>
<dbReference type="OMA" id="PACNRMM"/>
<dbReference type="Proteomes" id="UP000261620">
    <property type="component" value="Unplaced"/>
</dbReference>
<dbReference type="EC" id="3.2.2.6" evidence="2"/>
<dbReference type="SUPFAM" id="SSF52309">
    <property type="entry name" value="N-(deoxy)ribosyltransferase-like"/>
    <property type="match status" value="1"/>
</dbReference>
<keyword evidence="7" id="KW-0472">Membrane</keyword>
<accession>A0A3Q3WAV4</accession>
<keyword evidence="9" id="KW-1185">Reference proteome</keyword>
<keyword evidence="7" id="KW-0812">Transmembrane</keyword>
<keyword evidence="4" id="KW-0378">Hydrolase</keyword>
<dbReference type="GO" id="GO:0005886">
    <property type="term" value="C:plasma membrane"/>
    <property type="evidence" value="ECO:0007669"/>
    <property type="project" value="TreeGrafter"/>
</dbReference>